<accession>A0A164NSK6</accession>
<keyword evidence="4 7" id="KW-1133">Transmembrane helix</keyword>
<keyword evidence="5 7" id="KW-0472">Membrane</keyword>
<dbReference type="GO" id="GO:0022857">
    <property type="term" value="F:transmembrane transporter activity"/>
    <property type="evidence" value="ECO:0007669"/>
    <property type="project" value="TreeGrafter"/>
</dbReference>
<feature type="transmembrane region" description="Helical" evidence="7">
    <location>
        <begin position="647"/>
        <end position="672"/>
    </location>
</feature>
<evidence type="ECO:0000256" key="4">
    <source>
        <dbReference type="ARBA" id="ARBA00022989"/>
    </source>
</evidence>
<feature type="transmembrane region" description="Helical" evidence="7">
    <location>
        <begin position="706"/>
        <end position="729"/>
    </location>
</feature>
<dbReference type="EMBL" id="LWGR01000004">
    <property type="protein sequence ID" value="KZM74676.1"/>
    <property type="molecule type" value="Genomic_DNA"/>
</dbReference>
<protein>
    <submittedName>
        <fullName evidence="9">Cell division protein FtsX</fullName>
    </submittedName>
</protein>
<comment type="similarity">
    <text evidence="6">Belongs to the ABC-4 integral membrane protein family.</text>
</comment>
<feature type="transmembrane region" description="Helical" evidence="7">
    <location>
        <begin position="267"/>
        <end position="287"/>
    </location>
</feature>
<dbReference type="PANTHER" id="PTHR30572">
    <property type="entry name" value="MEMBRANE COMPONENT OF TRANSPORTER-RELATED"/>
    <property type="match status" value="1"/>
</dbReference>
<dbReference type="Pfam" id="PF02687">
    <property type="entry name" value="FtsX"/>
    <property type="match status" value="2"/>
</dbReference>
<dbReference type="InterPro" id="IPR003838">
    <property type="entry name" value="ABC3_permease_C"/>
</dbReference>
<keyword evidence="3 7" id="KW-0812">Transmembrane</keyword>
<dbReference type="InterPro" id="IPR050250">
    <property type="entry name" value="Macrolide_Exporter_MacB"/>
</dbReference>
<evidence type="ECO:0000256" key="1">
    <source>
        <dbReference type="ARBA" id="ARBA00004651"/>
    </source>
</evidence>
<evidence type="ECO:0000256" key="3">
    <source>
        <dbReference type="ARBA" id="ARBA00022692"/>
    </source>
</evidence>
<keyword evidence="9" id="KW-0131">Cell cycle</keyword>
<organism evidence="9 10">
    <name type="scientific">Nocardia terpenica</name>
    <dbReference type="NCBI Taxonomy" id="455432"/>
    <lineage>
        <taxon>Bacteria</taxon>
        <taxon>Bacillati</taxon>
        <taxon>Actinomycetota</taxon>
        <taxon>Actinomycetes</taxon>
        <taxon>Mycobacteriales</taxon>
        <taxon>Nocardiaceae</taxon>
        <taxon>Nocardia</taxon>
    </lineage>
</organism>
<keyword evidence="9" id="KW-0132">Cell division</keyword>
<keyword evidence="10" id="KW-1185">Reference proteome</keyword>
<dbReference type="OrthoDB" id="3997102at2"/>
<feature type="transmembrane region" description="Helical" evidence="7">
    <location>
        <begin position="436"/>
        <end position="460"/>
    </location>
</feature>
<evidence type="ECO:0000256" key="6">
    <source>
        <dbReference type="ARBA" id="ARBA00038076"/>
    </source>
</evidence>
<feature type="domain" description="ABC3 transporter permease C-terminal" evidence="8">
    <location>
        <begin position="657"/>
        <end position="773"/>
    </location>
</feature>
<evidence type="ECO:0000259" key="8">
    <source>
        <dbReference type="Pfam" id="PF02687"/>
    </source>
</evidence>
<feature type="domain" description="ABC3 transporter permease C-terminal" evidence="8">
    <location>
        <begin position="271"/>
        <end position="389"/>
    </location>
</feature>
<feature type="transmembrane region" description="Helical" evidence="7">
    <location>
        <begin position="360"/>
        <end position="385"/>
    </location>
</feature>
<feature type="transmembrane region" description="Helical" evidence="7">
    <location>
        <begin position="21"/>
        <end position="42"/>
    </location>
</feature>
<dbReference type="PANTHER" id="PTHR30572:SF4">
    <property type="entry name" value="ABC TRANSPORTER PERMEASE YTRF"/>
    <property type="match status" value="1"/>
</dbReference>
<evidence type="ECO:0000256" key="5">
    <source>
        <dbReference type="ARBA" id="ARBA00023136"/>
    </source>
</evidence>
<feature type="transmembrane region" description="Helical" evidence="7">
    <location>
        <begin position="317"/>
        <end position="340"/>
    </location>
</feature>
<dbReference type="GO" id="GO:0005886">
    <property type="term" value="C:plasma membrane"/>
    <property type="evidence" value="ECO:0007669"/>
    <property type="project" value="UniProtKB-SubCell"/>
</dbReference>
<evidence type="ECO:0000313" key="10">
    <source>
        <dbReference type="Proteomes" id="UP000076512"/>
    </source>
</evidence>
<feature type="transmembrane region" description="Helical" evidence="7">
    <location>
        <begin position="741"/>
        <end position="762"/>
    </location>
</feature>
<dbReference type="Proteomes" id="UP000076512">
    <property type="component" value="Unassembled WGS sequence"/>
</dbReference>
<gene>
    <name evidence="9" type="ORF">AWN90_21675</name>
</gene>
<sequence>MRTTRNRMLGRKLRRDLRRRPAQAVAIAVTVMLGVLLFVASYDSFRNLSASYEQTYARLHFADLTATGTDPAALADAVRTAPGVARVAVRTQADVPMTIDAAKLLGRITGLPADPGAGVDEISLTAGRMPDPAHPGDVVIEQHTADTFGLRVGARLRIHDGTAWQDVTVTGIARSPEYLWPARSRQDVLDDPHTFAIVFAPQPQALRLAGRPGPDQALVALDPTASGSDRDHVATLLRAAGATDVTGRADQPSNAALHEDLNGFSEIAVGFPLLFLLAAGIAEYVLITRLVRAERPVIGTLLAMGARRGTLIRHYTTYGLAVAAVGAVAGVASGAVVTSAVTAAYTHAVGIPDTVVAHRIATAAVGFALGLTAGALAGLVPALAAARTAPARAMRGDGARPLRPGPLARISARWTALPVVARMALRSLTRDRRRTAATMTGTVLALVLILASVGMVTSMYHVVNIQFGQVDREDATVIAAPGTGGPAAQVRQVPGVAAVEPERVAPITVRANGRTYATQLTGLPPDTRMHGFRITSGGPGLPADGVLAGSALSGRLGVHVGDILTVTPAFGTPQRVRLAGLVDEPLGTLLYATDSTATRLAPTAADGYLLRFDTGTDHDAVRAAVTGLPGVLAYTDTHALDTEFHRFLALFWIFIGVMLLLGAVLAFTVIYVTMTVNLAERTTELATLRAAGVPIRRLTAAVAAENLTATALAAPLGLAAGIGVAWMFLRSFTSDMFTLHLWLGIAAPTLAVLAVLAAAAVSQLPALRVVRRIDIARVVRERAL</sequence>
<evidence type="ECO:0000256" key="2">
    <source>
        <dbReference type="ARBA" id="ARBA00022475"/>
    </source>
</evidence>
<dbReference type="STRING" id="455432.AWN90_21675"/>
<name>A0A164NSK6_9NOCA</name>
<evidence type="ECO:0000313" key="9">
    <source>
        <dbReference type="EMBL" id="KZM74676.1"/>
    </source>
</evidence>
<proteinExistence type="inferred from homology"/>
<dbReference type="GO" id="GO:0051301">
    <property type="term" value="P:cell division"/>
    <property type="evidence" value="ECO:0007669"/>
    <property type="project" value="UniProtKB-KW"/>
</dbReference>
<comment type="caution">
    <text evidence="9">The sequence shown here is derived from an EMBL/GenBank/DDBJ whole genome shotgun (WGS) entry which is preliminary data.</text>
</comment>
<keyword evidence="2" id="KW-1003">Cell membrane</keyword>
<evidence type="ECO:0000256" key="7">
    <source>
        <dbReference type="SAM" id="Phobius"/>
    </source>
</evidence>
<dbReference type="RefSeq" id="WP_067586097.1">
    <property type="nucleotide sequence ID" value="NZ_JABMCZ010000005.1"/>
</dbReference>
<reference evidence="9 10" key="1">
    <citation type="submission" date="2016-04" db="EMBL/GenBank/DDBJ databases">
        <authorList>
            <person name="Evans L.H."/>
            <person name="Alamgir A."/>
            <person name="Owens N."/>
            <person name="Weber N.D."/>
            <person name="Virtaneva K."/>
            <person name="Barbian K."/>
            <person name="Babar A."/>
            <person name="Rosenke K."/>
        </authorList>
    </citation>
    <scope>NUCLEOTIDE SEQUENCE [LARGE SCALE GENOMIC DNA]</scope>
    <source>
        <strain evidence="9 10">IFM 0406</strain>
    </source>
</reference>
<comment type="subcellular location">
    <subcellularLocation>
        <location evidence="1">Cell membrane</location>
        <topology evidence="1">Multi-pass membrane protein</topology>
    </subcellularLocation>
</comment>
<dbReference type="AlphaFoldDB" id="A0A164NSK6"/>